<dbReference type="AlphaFoldDB" id="A0A452GNB3"/>
<dbReference type="PANTHER" id="PTHR10424:SF73">
    <property type="entry name" value="ENDOGENOUS RETROVIRUS GROUP FC1 ENV POLYPROTEIN-RELATED"/>
    <property type="match status" value="1"/>
</dbReference>
<accession>A0A452GNB3</accession>
<keyword evidence="1" id="KW-1015">Disulfide bond</keyword>
<dbReference type="Ensembl" id="ENSGAGT00000003710.1">
    <property type="protein sequence ID" value="ENSGAGP00000003215.1"/>
    <property type="gene ID" value="ENSGAGG00000002599.1"/>
</dbReference>
<proteinExistence type="predicted"/>
<evidence type="ECO:0000256" key="1">
    <source>
        <dbReference type="ARBA" id="ARBA00023157"/>
    </source>
</evidence>
<protein>
    <submittedName>
        <fullName evidence="3">Uncharacterized protein</fullName>
    </submittedName>
</protein>
<sequence>MVSLIRAQMHAGWGPNTPDLAINTYEALKVSFAREFNLSNCWICSQIPYHAAGLPWRAIPQNWSDFCQRWFTIYEAGSPLSRFRVSVPEIALRWPTLFQNCTQERQYALTNHTWFAGNSTCQFYLSPKANVSIPLLDSSDHDTGEGLQYFRPYTALSDLAGLNGMAATGQSFYICGRSAYKWLPHRWYGSCYLGFLAPPLRVSDQPPPGRPRQRRSLRATPKPIKEGDRMEGGSYLTYGIGQMAQLYRRLSVFLTQFANEILAIEESLSSELYQLRLLALQNQQALDYVLASQGGVCALIGDECCTYVPDNSADINRHILSAEQAFIWLLLHPGVFNWLRSTPGNRPNRCHPQALCAGNTKTN</sequence>
<evidence type="ECO:0000256" key="2">
    <source>
        <dbReference type="SAM" id="MobiDB-lite"/>
    </source>
</evidence>
<name>A0A452GNB3_9SAUR</name>
<keyword evidence="4" id="KW-1185">Reference proteome</keyword>
<dbReference type="SUPFAM" id="SSF58069">
    <property type="entry name" value="Virus ectodomain"/>
    <property type="match status" value="1"/>
</dbReference>
<dbReference type="Gene3D" id="1.10.287.210">
    <property type="match status" value="1"/>
</dbReference>
<dbReference type="STRING" id="38772.ENSGAGP00000003215"/>
<dbReference type="Pfam" id="PF00429">
    <property type="entry name" value="TLV_coat"/>
    <property type="match status" value="1"/>
</dbReference>
<reference evidence="3" key="3">
    <citation type="submission" date="2025-09" db="UniProtKB">
        <authorList>
            <consortium name="Ensembl"/>
        </authorList>
    </citation>
    <scope>IDENTIFICATION</scope>
</reference>
<feature type="region of interest" description="Disordered" evidence="2">
    <location>
        <begin position="203"/>
        <end position="226"/>
    </location>
</feature>
<dbReference type="InterPro" id="IPR018154">
    <property type="entry name" value="TLV/ENV_coat_polyprotein"/>
</dbReference>
<dbReference type="PANTHER" id="PTHR10424">
    <property type="entry name" value="VIRAL ENVELOPE PROTEIN"/>
    <property type="match status" value="1"/>
</dbReference>
<evidence type="ECO:0000313" key="3">
    <source>
        <dbReference type="Ensembl" id="ENSGAGP00000003215.1"/>
    </source>
</evidence>
<reference evidence="4" key="1">
    <citation type="journal article" date="2017" name="PLoS ONE">
        <title>The Agassiz's desert tortoise genome provides a resource for the conservation of a threatened species.</title>
        <authorList>
            <person name="Tollis M."/>
            <person name="DeNardo D.F."/>
            <person name="Cornelius J.A."/>
            <person name="Dolby G.A."/>
            <person name="Edwards T."/>
            <person name="Henen B.T."/>
            <person name="Karl A.E."/>
            <person name="Murphy R.W."/>
            <person name="Kusumi K."/>
        </authorList>
    </citation>
    <scope>NUCLEOTIDE SEQUENCE [LARGE SCALE GENOMIC DNA]</scope>
</reference>
<reference evidence="3" key="2">
    <citation type="submission" date="2025-08" db="UniProtKB">
        <authorList>
            <consortium name="Ensembl"/>
        </authorList>
    </citation>
    <scope>IDENTIFICATION</scope>
</reference>
<evidence type="ECO:0000313" key="4">
    <source>
        <dbReference type="Proteomes" id="UP000291020"/>
    </source>
</evidence>
<dbReference type="Proteomes" id="UP000291020">
    <property type="component" value="Unassembled WGS sequence"/>
</dbReference>
<organism evidence="3 4">
    <name type="scientific">Gopherus agassizii</name>
    <name type="common">Agassiz's desert tortoise</name>
    <dbReference type="NCBI Taxonomy" id="38772"/>
    <lineage>
        <taxon>Eukaryota</taxon>
        <taxon>Metazoa</taxon>
        <taxon>Chordata</taxon>
        <taxon>Craniata</taxon>
        <taxon>Vertebrata</taxon>
        <taxon>Euteleostomi</taxon>
        <taxon>Archelosauria</taxon>
        <taxon>Testudinata</taxon>
        <taxon>Testudines</taxon>
        <taxon>Cryptodira</taxon>
        <taxon>Durocryptodira</taxon>
        <taxon>Testudinoidea</taxon>
        <taxon>Testudinidae</taxon>
        <taxon>Gopherus</taxon>
    </lineage>
</organism>